<reference evidence="7" key="3">
    <citation type="submission" date="2025-09" db="UniProtKB">
        <authorList>
            <consortium name="Ensembl"/>
        </authorList>
    </citation>
    <scope>IDENTIFICATION</scope>
</reference>
<dbReference type="InterPro" id="IPR045078">
    <property type="entry name" value="TST/MPST-like"/>
</dbReference>
<dbReference type="PROSITE" id="PS00683">
    <property type="entry name" value="RHODANESE_2"/>
    <property type="match status" value="1"/>
</dbReference>
<evidence type="ECO:0000256" key="1">
    <source>
        <dbReference type="ARBA" id="ARBA00004173"/>
    </source>
</evidence>
<dbReference type="STRING" id="244447.ENSCSEP00000009741"/>
<dbReference type="PANTHER" id="PTHR11364:SF27">
    <property type="entry name" value="SULFURTRANSFERASE"/>
    <property type="match status" value="1"/>
</dbReference>
<dbReference type="InterPro" id="IPR001763">
    <property type="entry name" value="Rhodanese-like_dom"/>
</dbReference>
<dbReference type="AlphaFoldDB" id="A0A3P8V926"/>
<dbReference type="CDD" id="cd01448">
    <property type="entry name" value="TST_Repeat_1"/>
    <property type="match status" value="1"/>
</dbReference>
<dbReference type="Pfam" id="PF00581">
    <property type="entry name" value="Rhodanese"/>
    <property type="match status" value="2"/>
</dbReference>
<feature type="domain" description="Rhodanese" evidence="6">
    <location>
        <begin position="23"/>
        <end position="142"/>
    </location>
</feature>
<dbReference type="RefSeq" id="XP_008328419.1">
    <property type="nucleotide sequence ID" value="XM_008330197.2"/>
</dbReference>
<dbReference type="FunFam" id="3.40.250.10:FF:000008">
    <property type="entry name" value="Sulfurtransferase"/>
    <property type="match status" value="1"/>
</dbReference>
<dbReference type="SUPFAM" id="SSF52821">
    <property type="entry name" value="Rhodanese/Cell cycle control phosphatase"/>
    <property type="match status" value="2"/>
</dbReference>
<evidence type="ECO:0000256" key="2">
    <source>
        <dbReference type="ARBA" id="ARBA00022679"/>
    </source>
</evidence>
<dbReference type="GeneTree" id="ENSGT00510000046773"/>
<evidence type="ECO:0000259" key="6">
    <source>
        <dbReference type="PROSITE" id="PS50206"/>
    </source>
</evidence>
<reference evidence="7 8" key="1">
    <citation type="journal article" date="2014" name="Nat. Genet.">
        <title>Whole-genome sequence of a flatfish provides insights into ZW sex chromosome evolution and adaptation to a benthic lifestyle.</title>
        <authorList>
            <person name="Chen S."/>
            <person name="Zhang G."/>
            <person name="Shao C."/>
            <person name="Huang Q."/>
            <person name="Liu G."/>
            <person name="Zhang P."/>
            <person name="Song W."/>
            <person name="An N."/>
            <person name="Chalopin D."/>
            <person name="Volff J.N."/>
            <person name="Hong Y."/>
            <person name="Li Q."/>
            <person name="Sha Z."/>
            <person name="Zhou H."/>
            <person name="Xie M."/>
            <person name="Yu Q."/>
            <person name="Liu Y."/>
            <person name="Xiang H."/>
            <person name="Wang N."/>
            <person name="Wu K."/>
            <person name="Yang C."/>
            <person name="Zhou Q."/>
            <person name="Liao X."/>
            <person name="Yang L."/>
            <person name="Hu Q."/>
            <person name="Zhang J."/>
            <person name="Meng L."/>
            <person name="Jin L."/>
            <person name="Tian Y."/>
            <person name="Lian J."/>
            <person name="Yang J."/>
            <person name="Miao G."/>
            <person name="Liu S."/>
            <person name="Liang Z."/>
            <person name="Yan F."/>
            <person name="Li Y."/>
            <person name="Sun B."/>
            <person name="Zhang H."/>
            <person name="Zhang J."/>
            <person name="Zhu Y."/>
            <person name="Du M."/>
            <person name="Zhao Y."/>
            <person name="Schartl M."/>
            <person name="Tang Q."/>
            <person name="Wang J."/>
        </authorList>
    </citation>
    <scope>NUCLEOTIDE SEQUENCE</scope>
</reference>
<dbReference type="GO" id="GO:0005739">
    <property type="term" value="C:mitochondrion"/>
    <property type="evidence" value="ECO:0007669"/>
    <property type="project" value="UniProtKB-SubCell"/>
</dbReference>
<sequence length="295" mass="32943">MAAQVRALVSGQWLADAVRSNLVGPKLRILDTSWYLPKLNRNAKAEFAQKHVPGSLFFDIDECSDRNSAYDHMLPTPSHFSQYVGDLGIGNDPHVVVYDTSDFGSYSAPRVWWMFRLFGHNLVSVLDGGLKNWVVDGHTLTSEIQTPERREFKATMNPSWVKSYEDVLENIRTKKVQVVDARSAGRFRGVEPEPRDDTLPGHFSGAINMPFTTFMDASGKELPTGELSKLFKEAAVDLEKPLWVTCGSGVTACHVVLAAYLLGYPGVSVYDGSWSEWFKRARPEDIISEGVRTKV</sequence>
<protein>
    <recommendedName>
        <fullName evidence="5">Sulfurtransferase</fullName>
    </recommendedName>
</protein>
<dbReference type="OrthoDB" id="270167at2759"/>
<organism evidence="7 8">
    <name type="scientific">Cynoglossus semilaevis</name>
    <name type="common">Tongue sole</name>
    <dbReference type="NCBI Taxonomy" id="244447"/>
    <lineage>
        <taxon>Eukaryota</taxon>
        <taxon>Metazoa</taxon>
        <taxon>Chordata</taxon>
        <taxon>Craniata</taxon>
        <taxon>Vertebrata</taxon>
        <taxon>Euteleostomi</taxon>
        <taxon>Actinopterygii</taxon>
        <taxon>Neopterygii</taxon>
        <taxon>Teleostei</taxon>
        <taxon>Neoteleostei</taxon>
        <taxon>Acanthomorphata</taxon>
        <taxon>Carangaria</taxon>
        <taxon>Pleuronectiformes</taxon>
        <taxon>Pleuronectoidei</taxon>
        <taxon>Cynoglossidae</taxon>
        <taxon>Cynoglossinae</taxon>
        <taxon>Cynoglossus</taxon>
    </lineage>
</organism>
<dbReference type="FunFam" id="3.40.250.10:FF:000001">
    <property type="entry name" value="Sulfurtransferase"/>
    <property type="match status" value="1"/>
</dbReference>
<dbReference type="GO" id="GO:0004792">
    <property type="term" value="F:thiosulfate-cyanide sulfurtransferase activity"/>
    <property type="evidence" value="ECO:0007669"/>
    <property type="project" value="InterPro"/>
</dbReference>
<dbReference type="Ensembl" id="ENSCSET00000009855.1">
    <property type="protein sequence ID" value="ENSCSEP00000009741.1"/>
    <property type="gene ID" value="ENSCSEG00000006250.1"/>
</dbReference>
<keyword evidence="3" id="KW-0677">Repeat</keyword>
<proteinExistence type="predicted"/>
<keyword evidence="8" id="KW-1185">Reference proteome</keyword>
<dbReference type="InterPro" id="IPR001307">
    <property type="entry name" value="Thiosulphate_STrfase_CS"/>
</dbReference>
<dbReference type="OMA" id="LLDVRWQ"/>
<dbReference type="Proteomes" id="UP000265120">
    <property type="component" value="Chromosome 17"/>
</dbReference>
<name>A0A3P8V926_CYNSE</name>
<evidence type="ECO:0000256" key="3">
    <source>
        <dbReference type="ARBA" id="ARBA00022737"/>
    </source>
</evidence>
<keyword evidence="4" id="KW-0496">Mitochondrion</keyword>
<dbReference type="PROSITE" id="PS50206">
    <property type="entry name" value="RHODANESE_3"/>
    <property type="match status" value="2"/>
</dbReference>
<reference evidence="7" key="2">
    <citation type="submission" date="2025-08" db="UniProtKB">
        <authorList>
            <consortium name="Ensembl"/>
        </authorList>
    </citation>
    <scope>IDENTIFICATION</scope>
</reference>
<dbReference type="SMART" id="SM00450">
    <property type="entry name" value="RHOD"/>
    <property type="match status" value="2"/>
</dbReference>
<dbReference type="GeneID" id="103393290"/>
<dbReference type="CDD" id="cd01449">
    <property type="entry name" value="TST_Repeat_2"/>
    <property type="match status" value="1"/>
</dbReference>
<dbReference type="InterPro" id="IPR036873">
    <property type="entry name" value="Rhodanese-like_dom_sf"/>
</dbReference>
<accession>A0A3P8V926</accession>
<dbReference type="InParanoid" id="A0A3P8V926"/>
<feature type="domain" description="Rhodanese" evidence="6">
    <location>
        <begin position="172"/>
        <end position="286"/>
    </location>
</feature>
<evidence type="ECO:0000313" key="8">
    <source>
        <dbReference type="Proteomes" id="UP000265120"/>
    </source>
</evidence>
<comment type="subcellular location">
    <subcellularLocation>
        <location evidence="1">Mitochondrion</location>
    </subcellularLocation>
</comment>
<keyword evidence="2 5" id="KW-0808">Transferase</keyword>
<evidence type="ECO:0000256" key="4">
    <source>
        <dbReference type="ARBA" id="ARBA00023128"/>
    </source>
</evidence>
<evidence type="ECO:0000256" key="5">
    <source>
        <dbReference type="RuleBase" id="RU000507"/>
    </source>
</evidence>
<dbReference type="Gene3D" id="3.40.250.10">
    <property type="entry name" value="Rhodanese-like domain"/>
    <property type="match status" value="2"/>
</dbReference>
<evidence type="ECO:0000313" key="7">
    <source>
        <dbReference type="Ensembl" id="ENSCSEP00000009741.1"/>
    </source>
</evidence>
<dbReference type="PANTHER" id="PTHR11364">
    <property type="entry name" value="THIOSULFATE SULFERTANSFERASE"/>
    <property type="match status" value="1"/>
</dbReference>